<dbReference type="Gene3D" id="1.10.510.10">
    <property type="entry name" value="Transferase(Phosphotransferase) domain 1"/>
    <property type="match status" value="2"/>
</dbReference>
<evidence type="ECO:0000256" key="17">
    <source>
        <dbReference type="SAM" id="MobiDB-lite"/>
    </source>
</evidence>
<evidence type="ECO:0000256" key="5">
    <source>
        <dbReference type="ARBA" id="ARBA00022490"/>
    </source>
</evidence>
<dbReference type="GO" id="GO:0043065">
    <property type="term" value="P:positive regulation of apoptotic process"/>
    <property type="evidence" value="ECO:0007669"/>
    <property type="project" value="TreeGrafter"/>
</dbReference>
<dbReference type="SMART" id="SM00133">
    <property type="entry name" value="S_TK_X"/>
    <property type="match status" value="1"/>
</dbReference>
<dbReference type="InterPro" id="IPR008271">
    <property type="entry name" value="Ser/Thr_kinase_AS"/>
</dbReference>
<evidence type="ECO:0000256" key="7">
    <source>
        <dbReference type="ARBA" id="ARBA00022553"/>
    </source>
</evidence>
<evidence type="ECO:0000259" key="19">
    <source>
        <dbReference type="PROSITE" id="PS51285"/>
    </source>
</evidence>
<dbReference type="CDD" id="cd05598">
    <property type="entry name" value="STKc_LATS"/>
    <property type="match status" value="1"/>
</dbReference>
<evidence type="ECO:0000256" key="8">
    <source>
        <dbReference type="ARBA" id="ARBA00022679"/>
    </source>
</evidence>
<evidence type="ECO:0000256" key="10">
    <source>
        <dbReference type="ARBA" id="ARBA00022741"/>
    </source>
</evidence>
<dbReference type="AlphaFoldDB" id="A0A085LJB2"/>
<keyword evidence="10 16" id="KW-0547">Nucleotide-binding</keyword>
<dbReference type="InterPro" id="IPR050236">
    <property type="entry name" value="Ser_Thr_kinase_AGC"/>
</dbReference>
<dbReference type="GO" id="GO:0005524">
    <property type="term" value="F:ATP binding"/>
    <property type="evidence" value="ECO:0007669"/>
    <property type="project" value="UniProtKB-UniRule"/>
</dbReference>
<evidence type="ECO:0000256" key="9">
    <source>
        <dbReference type="ARBA" id="ARBA00022723"/>
    </source>
</evidence>
<dbReference type="SMART" id="SM00220">
    <property type="entry name" value="S_TKc"/>
    <property type="match status" value="1"/>
</dbReference>
<comment type="cofactor">
    <cofactor evidence="1">
        <name>Mg(2+)</name>
        <dbReference type="ChEBI" id="CHEBI:18420"/>
    </cofactor>
</comment>
<keyword evidence="7" id="KW-0597">Phosphoprotein</keyword>
<dbReference type="GO" id="GO:0009653">
    <property type="term" value="P:anatomical structure morphogenesis"/>
    <property type="evidence" value="ECO:0007669"/>
    <property type="project" value="UniProtKB-ARBA"/>
</dbReference>
<dbReference type="Pfam" id="PF00069">
    <property type="entry name" value="Pkinase"/>
    <property type="match status" value="2"/>
</dbReference>
<dbReference type="PROSITE" id="PS51285">
    <property type="entry name" value="AGC_KINASE_CTER"/>
    <property type="match status" value="1"/>
</dbReference>
<reference evidence="20 21" key="1">
    <citation type="journal article" date="2014" name="Nat. Genet.">
        <title>Genome and transcriptome of the porcine whipworm Trichuris suis.</title>
        <authorList>
            <person name="Jex A.R."/>
            <person name="Nejsum P."/>
            <person name="Schwarz E.M."/>
            <person name="Hu L."/>
            <person name="Young N.D."/>
            <person name="Hall R.S."/>
            <person name="Korhonen P.K."/>
            <person name="Liao S."/>
            <person name="Thamsborg S."/>
            <person name="Xia J."/>
            <person name="Xu P."/>
            <person name="Wang S."/>
            <person name="Scheerlinck J.P."/>
            <person name="Hofmann A."/>
            <person name="Sternberg P.W."/>
            <person name="Wang J."/>
            <person name="Gasser R.B."/>
        </authorList>
    </citation>
    <scope>NUCLEOTIDE SEQUENCE [LARGE SCALE GENOMIC DNA]</scope>
    <source>
        <strain evidence="20">DCEP-RM93M</strain>
    </source>
</reference>
<keyword evidence="8" id="KW-0808">Transferase</keyword>
<evidence type="ECO:0000256" key="2">
    <source>
        <dbReference type="ARBA" id="ARBA00004496"/>
    </source>
</evidence>
<dbReference type="PROSITE" id="PS50011">
    <property type="entry name" value="PROTEIN_KINASE_DOM"/>
    <property type="match status" value="1"/>
</dbReference>
<dbReference type="GO" id="GO:0035329">
    <property type="term" value="P:hippo signaling"/>
    <property type="evidence" value="ECO:0007669"/>
    <property type="project" value="TreeGrafter"/>
</dbReference>
<dbReference type="EMBL" id="KL363831">
    <property type="protein sequence ID" value="KFD45058.1"/>
    <property type="molecule type" value="Genomic_DNA"/>
</dbReference>
<evidence type="ECO:0000256" key="13">
    <source>
        <dbReference type="ARBA" id="ARBA00022842"/>
    </source>
</evidence>
<dbReference type="FunFam" id="3.30.200.20:FF:000391">
    <property type="entry name" value="Large tumor suppressor kinase 1"/>
    <property type="match status" value="1"/>
</dbReference>
<dbReference type="InterPro" id="IPR000719">
    <property type="entry name" value="Prot_kinase_dom"/>
</dbReference>
<feature type="binding site" evidence="16">
    <location>
        <position position="230"/>
    </location>
    <ligand>
        <name>ATP</name>
        <dbReference type="ChEBI" id="CHEBI:30616"/>
    </ligand>
</feature>
<comment type="similarity">
    <text evidence="3">Belongs to the protein kinase superfamily. AGC Ser/Thr protein kinase family.</text>
</comment>
<feature type="compositionally biased region" description="Low complexity" evidence="17">
    <location>
        <begin position="76"/>
        <end position="92"/>
    </location>
</feature>
<evidence type="ECO:0000256" key="3">
    <source>
        <dbReference type="ARBA" id="ARBA00009903"/>
    </source>
</evidence>
<evidence type="ECO:0000256" key="1">
    <source>
        <dbReference type="ARBA" id="ARBA00001946"/>
    </source>
</evidence>
<dbReference type="GO" id="GO:0046620">
    <property type="term" value="P:regulation of organ growth"/>
    <property type="evidence" value="ECO:0007669"/>
    <property type="project" value="TreeGrafter"/>
</dbReference>
<keyword evidence="12 16" id="KW-0067">ATP-binding</keyword>
<evidence type="ECO:0000259" key="18">
    <source>
        <dbReference type="PROSITE" id="PS50011"/>
    </source>
</evidence>
<dbReference type="PROSITE" id="PS00108">
    <property type="entry name" value="PROTEIN_KINASE_ST"/>
    <property type="match status" value="1"/>
</dbReference>
<dbReference type="InterPro" id="IPR011009">
    <property type="entry name" value="Kinase-like_dom_sf"/>
</dbReference>
<dbReference type="GO" id="GO:0048731">
    <property type="term" value="P:system development"/>
    <property type="evidence" value="ECO:0007669"/>
    <property type="project" value="UniProtKB-ARBA"/>
</dbReference>
<dbReference type="Proteomes" id="UP000030764">
    <property type="component" value="Unassembled WGS sequence"/>
</dbReference>
<dbReference type="EC" id="2.7.11.1" evidence="4"/>
<evidence type="ECO:0000256" key="12">
    <source>
        <dbReference type="ARBA" id="ARBA00022840"/>
    </source>
</evidence>
<dbReference type="InterPro" id="IPR017441">
    <property type="entry name" value="Protein_kinase_ATP_BS"/>
</dbReference>
<dbReference type="GO" id="GO:0045177">
    <property type="term" value="C:apical part of cell"/>
    <property type="evidence" value="ECO:0007669"/>
    <property type="project" value="UniProtKB-ARBA"/>
</dbReference>
<keyword evidence="6" id="KW-0723">Serine/threonine-protein kinase</keyword>
<sequence length="582" mass="66559">MYFENLCQRANDLLSVSKAATHLGVVVGSGRREHLMNEGELSSNDISSVTRSHCLPLAQPYKLPQSNPERDYPIVASSSSSSAIDGSGSVESCTIGSDQNSRTMRCESPLPEGIEKRVLTRRGSGCIKQCTSKAFRFFMEQHVENVVKMYNERVSRRMQIEREMSRAIFSAQLQCQMRRLLAQKESSYLRLKRQKLEPSMFEKLKTIGVGAFGEVALVVKKDTSSLFAMKVLRKRDVISRNQAAHVKAERDILAEADNEWVVKLYYSFQDKDNLFFIMEYIPGGDLMALLIKKGIFDEPMARFYIAELVCAVESVHRLGFIHRDIKPDNILIDRDGHIKLTDFGLCTGLRWTHDRKYYDDHRGDVDDDTLPLHRPKSDKWHKVLVVRHQKQQKHRKALSLVGTPNYIAPEVLLRVGYTQLCDWWSVGVILYEMVVGQPPFLAETPEETQNKVINWQSSLRIPVEAGLSADVVDLILRLCFSVDQRLGKNVDDIKNHPFFDGVDWENLRKLPAPYTPEILHEADTSNFDPVDETKDLTISRSIGSFDMSDHAFYEFTFRRFFDNNGRCCPTLGTYSANPHRHL</sequence>
<feature type="region of interest" description="Disordered" evidence="17">
    <location>
        <begin position="76"/>
        <end position="96"/>
    </location>
</feature>
<dbReference type="FunFam" id="1.10.510.10:FF:000086">
    <property type="entry name" value="Non-specific serine/threonine protein kinase"/>
    <property type="match status" value="1"/>
</dbReference>
<dbReference type="GO" id="GO:0042308">
    <property type="term" value="P:negative regulation of protein import into nucleus"/>
    <property type="evidence" value="ECO:0007669"/>
    <property type="project" value="UniProtKB-ARBA"/>
</dbReference>
<evidence type="ECO:0000256" key="6">
    <source>
        <dbReference type="ARBA" id="ARBA00022527"/>
    </source>
</evidence>
<dbReference type="SUPFAM" id="SSF56112">
    <property type="entry name" value="Protein kinase-like (PK-like)"/>
    <property type="match status" value="1"/>
</dbReference>
<gene>
    <name evidence="20" type="ORF">M513_14065</name>
</gene>
<evidence type="ECO:0000256" key="11">
    <source>
        <dbReference type="ARBA" id="ARBA00022777"/>
    </source>
</evidence>
<dbReference type="Gene3D" id="3.30.200.20">
    <property type="entry name" value="Phosphorylase Kinase, domain 1"/>
    <property type="match status" value="2"/>
</dbReference>
<keyword evidence="5" id="KW-0963">Cytoplasm</keyword>
<feature type="domain" description="AGC-kinase C-terminal" evidence="19">
    <location>
        <begin position="500"/>
        <end position="567"/>
    </location>
</feature>
<comment type="catalytic activity">
    <reaction evidence="15">
        <text>L-seryl-[protein] + ATP = O-phospho-L-seryl-[protein] + ADP + H(+)</text>
        <dbReference type="Rhea" id="RHEA:17989"/>
        <dbReference type="Rhea" id="RHEA-COMP:9863"/>
        <dbReference type="Rhea" id="RHEA-COMP:11604"/>
        <dbReference type="ChEBI" id="CHEBI:15378"/>
        <dbReference type="ChEBI" id="CHEBI:29999"/>
        <dbReference type="ChEBI" id="CHEBI:30616"/>
        <dbReference type="ChEBI" id="CHEBI:83421"/>
        <dbReference type="ChEBI" id="CHEBI:456216"/>
        <dbReference type="EC" id="2.7.11.1"/>
    </reaction>
</comment>
<dbReference type="GO" id="GO:0004674">
    <property type="term" value="F:protein serine/threonine kinase activity"/>
    <property type="evidence" value="ECO:0007669"/>
    <property type="project" value="UniProtKB-KW"/>
</dbReference>
<accession>A0A085LJB2</accession>
<dbReference type="FunFam" id="1.10.510.10:FF:000057">
    <property type="entry name" value="Non-specific serine/threonine protein kinase"/>
    <property type="match status" value="1"/>
</dbReference>
<evidence type="ECO:0000313" key="20">
    <source>
        <dbReference type="EMBL" id="KFD45058.1"/>
    </source>
</evidence>
<evidence type="ECO:0000313" key="21">
    <source>
        <dbReference type="Proteomes" id="UP000030764"/>
    </source>
</evidence>
<keyword evidence="11" id="KW-0418">Kinase</keyword>
<dbReference type="GO" id="GO:0046872">
    <property type="term" value="F:metal ion binding"/>
    <property type="evidence" value="ECO:0007669"/>
    <property type="project" value="UniProtKB-KW"/>
</dbReference>
<evidence type="ECO:0000256" key="4">
    <source>
        <dbReference type="ARBA" id="ARBA00012513"/>
    </source>
</evidence>
<protein>
    <recommendedName>
        <fullName evidence="4">non-specific serine/threonine protein kinase</fullName>
        <ecNumber evidence="4">2.7.11.1</ecNumber>
    </recommendedName>
</protein>
<keyword evidence="13" id="KW-0460">Magnesium</keyword>
<evidence type="ECO:0000256" key="14">
    <source>
        <dbReference type="ARBA" id="ARBA00047899"/>
    </source>
</evidence>
<comment type="catalytic activity">
    <reaction evidence="14">
        <text>L-threonyl-[protein] + ATP = O-phospho-L-threonyl-[protein] + ADP + H(+)</text>
        <dbReference type="Rhea" id="RHEA:46608"/>
        <dbReference type="Rhea" id="RHEA-COMP:11060"/>
        <dbReference type="Rhea" id="RHEA-COMP:11605"/>
        <dbReference type="ChEBI" id="CHEBI:15378"/>
        <dbReference type="ChEBI" id="CHEBI:30013"/>
        <dbReference type="ChEBI" id="CHEBI:30616"/>
        <dbReference type="ChEBI" id="CHEBI:61977"/>
        <dbReference type="ChEBI" id="CHEBI:456216"/>
        <dbReference type="EC" id="2.7.11.1"/>
    </reaction>
</comment>
<keyword evidence="9" id="KW-0479">Metal-binding</keyword>
<dbReference type="GO" id="GO:0000082">
    <property type="term" value="P:G1/S transition of mitotic cell cycle"/>
    <property type="evidence" value="ECO:0007669"/>
    <property type="project" value="TreeGrafter"/>
</dbReference>
<evidence type="ECO:0000256" key="16">
    <source>
        <dbReference type="PROSITE-ProRule" id="PRU10141"/>
    </source>
</evidence>
<dbReference type="InterPro" id="IPR000961">
    <property type="entry name" value="AGC-kinase_C"/>
</dbReference>
<dbReference type="PROSITE" id="PS00107">
    <property type="entry name" value="PROTEIN_KINASE_ATP"/>
    <property type="match status" value="1"/>
</dbReference>
<dbReference type="GO" id="GO:0005737">
    <property type="term" value="C:cytoplasm"/>
    <property type="evidence" value="ECO:0007669"/>
    <property type="project" value="UniProtKB-SubCell"/>
</dbReference>
<dbReference type="PANTHER" id="PTHR24356:SF418">
    <property type="entry name" value="SERINE_THREONINE-PROTEIN KINASE WARTS"/>
    <property type="match status" value="1"/>
</dbReference>
<dbReference type="GO" id="GO:0071944">
    <property type="term" value="C:cell periphery"/>
    <property type="evidence" value="ECO:0007669"/>
    <property type="project" value="UniProtKB-ARBA"/>
</dbReference>
<comment type="subcellular location">
    <subcellularLocation>
        <location evidence="2">Cytoplasm</location>
    </subcellularLocation>
</comment>
<proteinExistence type="inferred from homology"/>
<evidence type="ECO:0000256" key="15">
    <source>
        <dbReference type="ARBA" id="ARBA00048679"/>
    </source>
</evidence>
<feature type="domain" description="Protein kinase" evidence="18">
    <location>
        <begin position="201"/>
        <end position="499"/>
    </location>
</feature>
<name>A0A085LJB2_9BILA</name>
<keyword evidence="21" id="KW-1185">Reference proteome</keyword>
<dbReference type="PANTHER" id="PTHR24356">
    <property type="entry name" value="SERINE/THREONINE-PROTEIN KINASE"/>
    <property type="match status" value="1"/>
</dbReference>
<organism evidence="20 21">
    <name type="scientific">Trichuris suis</name>
    <name type="common">pig whipworm</name>
    <dbReference type="NCBI Taxonomy" id="68888"/>
    <lineage>
        <taxon>Eukaryota</taxon>
        <taxon>Metazoa</taxon>
        <taxon>Ecdysozoa</taxon>
        <taxon>Nematoda</taxon>
        <taxon>Enoplea</taxon>
        <taxon>Dorylaimia</taxon>
        <taxon>Trichinellida</taxon>
        <taxon>Trichuridae</taxon>
        <taxon>Trichuris</taxon>
    </lineage>
</organism>